<feature type="transmembrane region" description="Helical" evidence="1">
    <location>
        <begin position="20"/>
        <end position="40"/>
    </location>
</feature>
<reference evidence="2 3" key="1">
    <citation type="journal article" date="2012" name="J. Bacteriol.">
        <title>Complete genome sequence of Nocardia brasiliensis HUJEG-1.</title>
        <authorList>
            <person name="Vera-Cabrera L."/>
            <person name="Ortiz-Lopez R."/>
            <person name="Elizondo-Gonzalez R."/>
            <person name="Perez-Maya A.A."/>
            <person name="Ocampo-Candiani J."/>
        </authorList>
    </citation>
    <scope>NUCLEOTIDE SEQUENCE [LARGE SCALE GENOMIC DNA]</scope>
    <source>
        <strain evidence="3">ATCC 700358</strain>
    </source>
</reference>
<dbReference type="InterPro" id="IPR058068">
    <property type="entry name" value="LIC_13387-like"/>
</dbReference>
<keyword evidence="1" id="KW-1133">Transmembrane helix</keyword>
<dbReference type="HOGENOM" id="CLU_1684741_0_0_11"/>
<dbReference type="KEGG" id="nbr:O3I_006040"/>
<dbReference type="AlphaFoldDB" id="K0EU52"/>
<dbReference type="EMBL" id="CP003876">
    <property type="protein sequence ID" value="AFT99170.1"/>
    <property type="molecule type" value="Genomic_DNA"/>
</dbReference>
<dbReference type="NCBIfam" id="NF047765">
    <property type="entry name" value="LIC_13387_fam"/>
    <property type="match status" value="1"/>
</dbReference>
<organism evidence="2 3">
    <name type="scientific">Nocardia brasiliensis (strain ATCC 700358 / HUJEG-1)</name>
    <dbReference type="NCBI Taxonomy" id="1133849"/>
    <lineage>
        <taxon>Bacteria</taxon>
        <taxon>Bacillati</taxon>
        <taxon>Actinomycetota</taxon>
        <taxon>Actinomycetes</taxon>
        <taxon>Mycobacteriales</taxon>
        <taxon>Nocardiaceae</taxon>
        <taxon>Nocardia</taxon>
    </lineage>
</organism>
<evidence type="ECO:0000313" key="2">
    <source>
        <dbReference type="EMBL" id="AFT99170.1"/>
    </source>
</evidence>
<dbReference type="STRING" id="1133849.O3I_006040"/>
<keyword evidence="1" id="KW-0812">Transmembrane</keyword>
<dbReference type="Proteomes" id="UP000006304">
    <property type="component" value="Chromosome"/>
</dbReference>
<feature type="transmembrane region" description="Helical" evidence="1">
    <location>
        <begin position="77"/>
        <end position="97"/>
    </location>
</feature>
<feature type="transmembrane region" description="Helical" evidence="1">
    <location>
        <begin position="109"/>
        <end position="128"/>
    </location>
</feature>
<proteinExistence type="predicted"/>
<feature type="transmembrane region" description="Helical" evidence="1">
    <location>
        <begin position="134"/>
        <end position="151"/>
    </location>
</feature>
<keyword evidence="3" id="KW-1185">Reference proteome</keyword>
<gene>
    <name evidence="2" type="ORF">O3I_006040</name>
</gene>
<dbReference type="RefSeq" id="WP_014982026.1">
    <property type="nucleotide sequence ID" value="NC_018681.1"/>
</dbReference>
<keyword evidence="1" id="KW-0472">Membrane</keyword>
<accession>K0EU52</accession>
<protein>
    <submittedName>
        <fullName evidence="2">Uncharacterized protein</fullName>
    </submittedName>
</protein>
<evidence type="ECO:0000313" key="3">
    <source>
        <dbReference type="Proteomes" id="UP000006304"/>
    </source>
</evidence>
<evidence type="ECO:0000256" key="1">
    <source>
        <dbReference type="SAM" id="Phobius"/>
    </source>
</evidence>
<sequence length="156" mass="16076">MTAITPSSTLSARWATPVHLAGSALLGVVGLAHLLVVHAFGGPDSPAEETVNELSAHVSTALFEGGRQLSVFDLNTGYSVGMGLFGLLFGLLAIAAVRSAPQLIARWSLFNGICVAAAGGLCWIALLYFPEPVIVVSIIATLCFTTVLVAGPRESA</sequence>
<name>K0EU52_NOCB7</name>